<sequence>MIYDPCDEYSRYQGWRDWMQQLGNVPVIVSIDTHLKEANLWEAHVLKIAEGEKIWWRLRVQGDAEGPVRVVLSLEPYTIWQDWYATDAVTRSASFRWYQQQGHIIQVQQQIHHRIEPWDQDLAARYLHRDSERQHQMTWQTRHWASNESQQIIEYAEIFWHPDRIVPPRNAITATYLVGGPHS</sequence>
<dbReference type="EMBL" id="PXYW01000067">
    <property type="protein sequence ID" value="PSR31214.1"/>
    <property type="molecule type" value="Genomic_DNA"/>
</dbReference>
<evidence type="ECO:0000313" key="2">
    <source>
        <dbReference type="Proteomes" id="UP000242972"/>
    </source>
</evidence>
<accession>A0A2T2X9M4</accession>
<dbReference type="SUPFAM" id="SSF64288">
    <property type="entry name" value="Chorismate lyase-like"/>
    <property type="match status" value="1"/>
</dbReference>
<comment type="caution">
    <text evidence="1">The sequence shown here is derived from an EMBL/GenBank/DDBJ whole genome shotgun (WGS) entry which is preliminary data.</text>
</comment>
<evidence type="ECO:0000313" key="1">
    <source>
        <dbReference type="EMBL" id="PSR31214.1"/>
    </source>
</evidence>
<dbReference type="AlphaFoldDB" id="A0A2T2X9M4"/>
<dbReference type="Proteomes" id="UP000242972">
    <property type="component" value="Unassembled WGS sequence"/>
</dbReference>
<gene>
    <name evidence="1" type="ORF">C7B46_17155</name>
</gene>
<reference evidence="1 2" key="1">
    <citation type="journal article" date="2014" name="BMC Genomics">
        <title>Comparison of environmental and isolate Sulfobacillus genomes reveals diverse carbon, sulfur, nitrogen, and hydrogen metabolisms.</title>
        <authorList>
            <person name="Justice N.B."/>
            <person name="Norman A."/>
            <person name="Brown C.T."/>
            <person name="Singh A."/>
            <person name="Thomas B.C."/>
            <person name="Banfield J.F."/>
        </authorList>
    </citation>
    <scope>NUCLEOTIDE SEQUENCE [LARGE SCALE GENOMIC DNA]</scope>
    <source>
        <strain evidence="1">AMDSBA4</strain>
    </source>
</reference>
<organism evidence="1 2">
    <name type="scientific">Sulfobacillus benefaciens</name>
    <dbReference type="NCBI Taxonomy" id="453960"/>
    <lineage>
        <taxon>Bacteria</taxon>
        <taxon>Bacillati</taxon>
        <taxon>Bacillota</taxon>
        <taxon>Clostridia</taxon>
        <taxon>Eubacteriales</taxon>
        <taxon>Clostridiales Family XVII. Incertae Sedis</taxon>
        <taxon>Sulfobacillus</taxon>
    </lineage>
</organism>
<name>A0A2T2X9M4_9FIRM</name>
<proteinExistence type="predicted"/>
<dbReference type="Gene3D" id="3.40.1410.10">
    <property type="entry name" value="Chorismate lyase-like"/>
    <property type="match status" value="1"/>
</dbReference>
<protein>
    <submittedName>
        <fullName evidence="1">Uncharacterized protein</fullName>
    </submittedName>
</protein>
<dbReference type="InterPro" id="IPR028978">
    <property type="entry name" value="Chorismate_lyase_/UTRA_dom_sf"/>
</dbReference>